<dbReference type="EMBL" id="SMAI01000014">
    <property type="protein sequence ID" value="TCT02202.1"/>
    <property type="molecule type" value="Genomic_DNA"/>
</dbReference>
<proteinExistence type="predicted"/>
<accession>A0A4R3LPA3</accession>
<gene>
    <name evidence="1" type="ORF">EDC64_11462</name>
</gene>
<comment type="caution">
    <text evidence="1">The sequence shown here is derived from an EMBL/GenBank/DDBJ whole genome shotgun (WGS) entry which is preliminary data.</text>
</comment>
<keyword evidence="2" id="KW-1185">Reference proteome</keyword>
<dbReference type="AlphaFoldDB" id="A0A4R3LPA3"/>
<reference evidence="1 2" key="1">
    <citation type="submission" date="2019-03" db="EMBL/GenBank/DDBJ databases">
        <title>Genomic Encyclopedia of Type Strains, Phase IV (KMG-IV): sequencing the most valuable type-strain genomes for metagenomic binning, comparative biology and taxonomic classification.</title>
        <authorList>
            <person name="Goeker M."/>
        </authorList>
    </citation>
    <scope>NUCLEOTIDE SEQUENCE [LARGE SCALE GENOMIC DNA]</scope>
    <source>
        <strain evidence="1 2">DSM 9035</strain>
    </source>
</reference>
<name>A0A4R3LPA3_9HYPH</name>
<evidence type="ECO:0000313" key="2">
    <source>
        <dbReference type="Proteomes" id="UP000294664"/>
    </source>
</evidence>
<dbReference type="Proteomes" id="UP000294664">
    <property type="component" value="Unassembled WGS sequence"/>
</dbReference>
<organism evidence="1 2">
    <name type="scientific">Aquabacter spiritensis</name>
    <dbReference type="NCBI Taxonomy" id="933073"/>
    <lineage>
        <taxon>Bacteria</taxon>
        <taxon>Pseudomonadati</taxon>
        <taxon>Pseudomonadota</taxon>
        <taxon>Alphaproteobacteria</taxon>
        <taxon>Hyphomicrobiales</taxon>
        <taxon>Xanthobacteraceae</taxon>
        <taxon>Aquabacter</taxon>
    </lineage>
</organism>
<sequence>MLRRRGHVRTLHLNRVKNGDRVMMTLKDGHFVGDLSGTTLAYCYLQAGARQAGDKPAVVIDQRWDWAMDDALIGGVGPVSAFGASPETDIRARRLSNLIPAHKGLIAGLEGHLSVQTEQGRRLLVQLDRLTTQP</sequence>
<protein>
    <submittedName>
        <fullName evidence="1">Uncharacterized protein</fullName>
    </submittedName>
</protein>
<evidence type="ECO:0000313" key="1">
    <source>
        <dbReference type="EMBL" id="TCT02202.1"/>
    </source>
</evidence>